<dbReference type="EMBL" id="CP001739">
    <property type="protein sequence ID" value="ACZ07949.1"/>
    <property type="molecule type" value="Genomic_DNA"/>
</dbReference>
<dbReference type="InterPro" id="IPR050455">
    <property type="entry name" value="Tpx_Peroxidase_subfamily"/>
</dbReference>
<organism evidence="8 9">
    <name type="scientific">Sebaldella termitidis (strain ATCC 33386 / NCTC 11300)</name>
    <dbReference type="NCBI Taxonomy" id="526218"/>
    <lineage>
        <taxon>Bacteria</taxon>
        <taxon>Fusobacteriati</taxon>
        <taxon>Fusobacteriota</taxon>
        <taxon>Fusobacteriia</taxon>
        <taxon>Fusobacteriales</taxon>
        <taxon>Leptotrichiaceae</taxon>
        <taxon>Sebaldella</taxon>
    </lineage>
</organism>
<evidence type="ECO:0000256" key="1">
    <source>
        <dbReference type="ARBA" id="ARBA00022559"/>
    </source>
</evidence>
<dbReference type="CDD" id="cd03014">
    <property type="entry name" value="PRX_Atyp2cys"/>
    <property type="match status" value="1"/>
</dbReference>
<dbReference type="HAMAP" id="MF_00269">
    <property type="entry name" value="Tpx"/>
    <property type="match status" value="1"/>
</dbReference>
<dbReference type="Proteomes" id="UP000000845">
    <property type="component" value="Chromosome"/>
</dbReference>
<comment type="similarity">
    <text evidence="6">Belongs to the peroxiredoxin family. Tpx subfamily.</text>
</comment>
<accession>D1AFR4</accession>
<dbReference type="NCBIfam" id="NF001808">
    <property type="entry name" value="PRK00522.1"/>
    <property type="match status" value="1"/>
</dbReference>
<evidence type="ECO:0000313" key="8">
    <source>
        <dbReference type="EMBL" id="ACZ07949.1"/>
    </source>
</evidence>
<dbReference type="AlphaFoldDB" id="D1AFR4"/>
<comment type="subunit">
    <text evidence="6">Homodimer.</text>
</comment>
<dbReference type="KEGG" id="str:Sterm_1081"/>
<dbReference type="STRING" id="526218.Sterm_1081"/>
<dbReference type="PROSITE" id="PS51352">
    <property type="entry name" value="THIOREDOXIN_2"/>
    <property type="match status" value="1"/>
</dbReference>
<reference evidence="8 9" key="2">
    <citation type="journal article" date="2010" name="Stand. Genomic Sci.">
        <title>Complete genome sequence of Sebaldella termitidis type strain (NCTC 11300).</title>
        <authorList>
            <person name="Harmon-Smith M."/>
            <person name="Celia L."/>
            <person name="Chertkov O."/>
            <person name="Lapidus A."/>
            <person name="Copeland A."/>
            <person name="Glavina Del Rio T."/>
            <person name="Nolan M."/>
            <person name="Lucas S."/>
            <person name="Tice H."/>
            <person name="Cheng J.F."/>
            <person name="Han C."/>
            <person name="Detter J.C."/>
            <person name="Bruce D."/>
            <person name="Goodwin L."/>
            <person name="Pitluck S."/>
            <person name="Pati A."/>
            <person name="Liolios K."/>
            <person name="Ivanova N."/>
            <person name="Mavromatis K."/>
            <person name="Mikhailova N."/>
            <person name="Chen A."/>
            <person name="Palaniappan K."/>
            <person name="Land M."/>
            <person name="Hauser L."/>
            <person name="Chang Y.J."/>
            <person name="Jeffries C.D."/>
            <person name="Brettin T."/>
            <person name="Goker M."/>
            <person name="Beck B."/>
            <person name="Bristow J."/>
            <person name="Eisen J.A."/>
            <person name="Markowitz V."/>
            <person name="Hugenholtz P."/>
            <person name="Kyrpides N.C."/>
            <person name="Klenk H.P."/>
            <person name="Chen F."/>
        </authorList>
    </citation>
    <scope>NUCLEOTIDE SEQUENCE [LARGE SCALE GENOMIC DNA]</scope>
    <source>
        <strain evidence="9">ATCC 33386 / NCTC 11300</strain>
    </source>
</reference>
<dbReference type="Pfam" id="PF08534">
    <property type="entry name" value="Redoxin"/>
    <property type="match status" value="1"/>
</dbReference>
<feature type="active site" description="Cysteine sulfenic acid (-SOH) intermediate" evidence="6">
    <location>
        <position position="64"/>
    </location>
</feature>
<keyword evidence="1 6" id="KW-0575">Peroxidase</keyword>
<comment type="function">
    <text evidence="6">Thiol-specific peroxidase that catalyzes the reduction of hydrogen peroxide and organic hydroperoxides to water and alcohols, respectively. Plays a role in cell protection against oxidative stress by detoxifying peroxides.</text>
</comment>
<dbReference type="GO" id="GO:0008379">
    <property type="term" value="F:thioredoxin peroxidase activity"/>
    <property type="evidence" value="ECO:0007669"/>
    <property type="project" value="UniProtKB-UniRule"/>
</dbReference>
<keyword evidence="3 6" id="KW-0560">Oxidoreductase</keyword>
<dbReference type="InterPro" id="IPR013766">
    <property type="entry name" value="Thioredoxin_domain"/>
</dbReference>
<dbReference type="SUPFAM" id="SSF52833">
    <property type="entry name" value="Thioredoxin-like"/>
    <property type="match status" value="1"/>
</dbReference>
<dbReference type="HOGENOM" id="CLU_042529_12_0_0"/>
<dbReference type="InterPro" id="IPR002065">
    <property type="entry name" value="TPX"/>
</dbReference>
<reference evidence="9" key="1">
    <citation type="submission" date="2009-09" db="EMBL/GenBank/DDBJ databases">
        <title>The complete chromosome of Sebaldella termitidis ATCC 33386.</title>
        <authorList>
            <consortium name="US DOE Joint Genome Institute (JGI-PGF)"/>
            <person name="Lucas S."/>
            <person name="Copeland A."/>
            <person name="Lapidus A."/>
            <person name="Glavina del Rio T."/>
            <person name="Dalin E."/>
            <person name="Tice H."/>
            <person name="Bruce D."/>
            <person name="Goodwin L."/>
            <person name="Pitluck S."/>
            <person name="Kyrpides N."/>
            <person name="Mavromatis K."/>
            <person name="Ivanova N."/>
            <person name="Mikhailova N."/>
            <person name="Sims D."/>
            <person name="Meincke L."/>
            <person name="Brettin T."/>
            <person name="Detter J.C."/>
            <person name="Han C."/>
            <person name="Larimer F."/>
            <person name="Land M."/>
            <person name="Hauser L."/>
            <person name="Markowitz V."/>
            <person name="Cheng J.F."/>
            <person name="Hugenholtz P."/>
            <person name="Woyke T."/>
            <person name="Wu D."/>
            <person name="Eisen J.A."/>
        </authorList>
    </citation>
    <scope>NUCLEOTIDE SEQUENCE [LARGE SCALE GENOMIC DNA]</scope>
    <source>
        <strain evidence="9">ATCC 33386 / NCTC 11300</strain>
    </source>
</reference>
<dbReference type="InterPro" id="IPR018219">
    <property type="entry name" value="Tpx_CS"/>
</dbReference>
<evidence type="ECO:0000259" key="7">
    <source>
        <dbReference type="PROSITE" id="PS51352"/>
    </source>
</evidence>
<keyword evidence="2 6" id="KW-0049">Antioxidant</keyword>
<evidence type="ECO:0000256" key="6">
    <source>
        <dbReference type="HAMAP-Rule" id="MF_00269"/>
    </source>
</evidence>
<evidence type="ECO:0000256" key="5">
    <source>
        <dbReference type="ARBA" id="ARBA00023284"/>
    </source>
</evidence>
<dbReference type="RefSeq" id="WP_012860545.1">
    <property type="nucleotide sequence ID" value="NC_013517.1"/>
</dbReference>
<dbReference type="Gene3D" id="3.40.30.10">
    <property type="entry name" value="Glutaredoxin"/>
    <property type="match status" value="1"/>
</dbReference>
<evidence type="ECO:0000256" key="2">
    <source>
        <dbReference type="ARBA" id="ARBA00022862"/>
    </source>
</evidence>
<comment type="catalytic activity">
    <reaction evidence="6">
        <text>a hydroperoxide + [thioredoxin]-dithiol = an alcohol + [thioredoxin]-disulfide + H2O</text>
        <dbReference type="Rhea" id="RHEA:62620"/>
        <dbReference type="Rhea" id="RHEA-COMP:10698"/>
        <dbReference type="Rhea" id="RHEA-COMP:10700"/>
        <dbReference type="ChEBI" id="CHEBI:15377"/>
        <dbReference type="ChEBI" id="CHEBI:29950"/>
        <dbReference type="ChEBI" id="CHEBI:30879"/>
        <dbReference type="ChEBI" id="CHEBI:35924"/>
        <dbReference type="ChEBI" id="CHEBI:50058"/>
        <dbReference type="EC" id="1.11.1.24"/>
    </reaction>
</comment>
<dbReference type="eggNOG" id="COG2077">
    <property type="taxonomic scope" value="Bacteria"/>
</dbReference>
<gene>
    <name evidence="6" type="primary">tpx</name>
    <name evidence="8" type="ordered locus">Sterm_1081</name>
</gene>
<keyword evidence="4" id="KW-1015">Disulfide bond</keyword>
<comment type="caution">
    <text evidence="6">Lacks conserved residue(s) required for the propagation of feature annotation.</text>
</comment>
<sequence>MLERKGIVTFKGNPVTLVGEEVKPGDKAPDFTALKTDLSELKLSDYKGRVVILTSFPSVDTSVCALQAKRFNEEAGKLKDDVSVITISVDLPFALGRFCAAEGIENEVTVSDHRDLDFGYKYGFVVKELRLLERGIVVIDKDGIIRHVEYCKEIAEHPDYDKALEITKSLI</sequence>
<dbReference type="InterPro" id="IPR013740">
    <property type="entry name" value="Redoxin"/>
</dbReference>
<keyword evidence="9" id="KW-1185">Reference proteome</keyword>
<dbReference type="InterPro" id="IPR036249">
    <property type="entry name" value="Thioredoxin-like_sf"/>
</dbReference>
<protein>
    <recommendedName>
        <fullName evidence="6">Thiol peroxidase</fullName>
        <shortName evidence="6">Tpx</shortName>
        <ecNumber evidence="6">1.11.1.24</ecNumber>
    </recommendedName>
    <alternativeName>
        <fullName evidence="6">Peroxiredoxin tpx</fullName>
        <shortName evidence="6">Prx</shortName>
    </alternativeName>
    <alternativeName>
        <fullName evidence="6">Thioredoxin peroxidase</fullName>
    </alternativeName>
    <alternativeName>
        <fullName evidence="6">Thioredoxin-dependent peroxiredoxin</fullName>
    </alternativeName>
</protein>
<feature type="domain" description="Thioredoxin" evidence="7">
    <location>
        <begin position="22"/>
        <end position="171"/>
    </location>
</feature>
<evidence type="ECO:0000256" key="3">
    <source>
        <dbReference type="ARBA" id="ARBA00023002"/>
    </source>
</evidence>
<dbReference type="PROSITE" id="PS01265">
    <property type="entry name" value="TPX"/>
    <property type="match status" value="1"/>
</dbReference>
<dbReference type="PANTHER" id="PTHR43110">
    <property type="entry name" value="THIOL PEROXIDASE"/>
    <property type="match status" value="1"/>
</dbReference>
<dbReference type="PANTHER" id="PTHR43110:SF1">
    <property type="entry name" value="THIOL PEROXIDASE"/>
    <property type="match status" value="1"/>
</dbReference>
<proteinExistence type="inferred from homology"/>
<evidence type="ECO:0000313" key="9">
    <source>
        <dbReference type="Proteomes" id="UP000000845"/>
    </source>
</evidence>
<keyword evidence="5 6" id="KW-0676">Redox-active center</keyword>
<evidence type="ECO:0000256" key="4">
    <source>
        <dbReference type="ARBA" id="ARBA00023157"/>
    </source>
</evidence>
<name>D1AFR4_SEBTE</name>
<dbReference type="EC" id="1.11.1.24" evidence="6"/>